<gene>
    <name evidence="1" type="primary">ORF50659</name>
</gene>
<accession>A0A0B6Z6W2</accession>
<sequence>MADHIIASKCHHYEMADQVMLPFLIGWMCTWRAPPSKPVRIDSGNIIPSNFKQHRRRDR</sequence>
<evidence type="ECO:0000313" key="1">
    <source>
        <dbReference type="EMBL" id="CEK64117.1"/>
    </source>
</evidence>
<organism evidence="1">
    <name type="scientific">Arion vulgaris</name>
    <dbReference type="NCBI Taxonomy" id="1028688"/>
    <lineage>
        <taxon>Eukaryota</taxon>
        <taxon>Metazoa</taxon>
        <taxon>Spiralia</taxon>
        <taxon>Lophotrochozoa</taxon>
        <taxon>Mollusca</taxon>
        <taxon>Gastropoda</taxon>
        <taxon>Heterobranchia</taxon>
        <taxon>Euthyneura</taxon>
        <taxon>Panpulmonata</taxon>
        <taxon>Eupulmonata</taxon>
        <taxon>Stylommatophora</taxon>
        <taxon>Helicina</taxon>
        <taxon>Arionoidea</taxon>
        <taxon>Arionidae</taxon>
        <taxon>Arion</taxon>
    </lineage>
</organism>
<dbReference type="EMBL" id="HACG01017252">
    <property type="protein sequence ID" value="CEK64117.1"/>
    <property type="molecule type" value="Transcribed_RNA"/>
</dbReference>
<protein>
    <submittedName>
        <fullName evidence="1">Uncharacterized protein</fullName>
    </submittedName>
</protein>
<reference evidence="1" key="1">
    <citation type="submission" date="2014-12" db="EMBL/GenBank/DDBJ databases">
        <title>Insight into the proteome of Arion vulgaris.</title>
        <authorList>
            <person name="Aradska J."/>
            <person name="Bulat T."/>
            <person name="Smidak R."/>
            <person name="Sarate P."/>
            <person name="Gangsoo J."/>
            <person name="Sialana F."/>
            <person name="Bilban M."/>
            <person name="Lubec G."/>
        </authorList>
    </citation>
    <scope>NUCLEOTIDE SEQUENCE</scope>
    <source>
        <tissue evidence="1">Skin</tissue>
    </source>
</reference>
<proteinExistence type="predicted"/>
<name>A0A0B6Z6W2_9EUPU</name>
<dbReference type="AlphaFoldDB" id="A0A0B6Z6W2"/>